<evidence type="ECO:0000313" key="1">
    <source>
        <dbReference type="EMBL" id="RCW28891.1"/>
    </source>
</evidence>
<organism evidence="1 2">
    <name type="scientific">Marinilabilia salmonicolor</name>
    <dbReference type="NCBI Taxonomy" id="989"/>
    <lineage>
        <taxon>Bacteria</taxon>
        <taxon>Pseudomonadati</taxon>
        <taxon>Bacteroidota</taxon>
        <taxon>Bacteroidia</taxon>
        <taxon>Marinilabiliales</taxon>
        <taxon>Marinilabiliaceae</taxon>
        <taxon>Marinilabilia</taxon>
    </lineage>
</organism>
<dbReference type="Proteomes" id="UP000252733">
    <property type="component" value="Unassembled WGS sequence"/>
</dbReference>
<reference evidence="1 2" key="1">
    <citation type="submission" date="2018-07" db="EMBL/GenBank/DDBJ databases">
        <title>Freshwater and sediment microbial communities from various areas in North America, analyzing microbe dynamics in response to fracking.</title>
        <authorList>
            <person name="Lamendella R."/>
        </authorList>
    </citation>
    <scope>NUCLEOTIDE SEQUENCE [LARGE SCALE GENOMIC DNA]</scope>
    <source>
        <strain evidence="1 2">160A</strain>
    </source>
</reference>
<evidence type="ECO:0000313" key="2">
    <source>
        <dbReference type="Proteomes" id="UP000252733"/>
    </source>
</evidence>
<accession>A0A368UPZ4</accession>
<sequence length="69" mass="7788">MEITSKNDDKLTYIFARELGGIIEWNSIVSNSSFAPSNFSFRSATPTYTYEKGTKLYGAARKGNEWRAV</sequence>
<dbReference type="EMBL" id="QPIZ01000034">
    <property type="protein sequence ID" value="RCW28891.1"/>
    <property type="molecule type" value="Genomic_DNA"/>
</dbReference>
<comment type="caution">
    <text evidence="1">The sequence shown here is derived from an EMBL/GenBank/DDBJ whole genome shotgun (WGS) entry which is preliminary data.</text>
</comment>
<dbReference type="RefSeq" id="WP_258861677.1">
    <property type="nucleotide sequence ID" value="NZ_QPIZ01000034.1"/>
</dbReference>
<gene>
    <name evidence="1" type="ORF">DFO77_1345</name>
</gene>
<name>A0A368UPZ4_9BACT</name>
<proteinExistence type="predicted"/>
<dbReference type="AlphaFoldDB" id="A0A368UPZ4"/>
<protein>
    <submittedName>
        <fullName evidence="1">Uncharacterized protein</fullName>
    </submittedName>
</protein>
<keyword evidence="2" id="KW-1185">Reference proteome</keyword>